<evidence type="ECO:0008006" key="5">
    <source>
        <dbReference type="Google" id="ProtNLM"/>
    </source>
</evidence>
<evidence type="ECO:0000313" key="4">
    <source>
        <dbReference type="Proteomes" id="UP000178599"/>
    </source>
</evidence>
<keyword evidence="2" id="KW-1133">Transmembrane helix</keyword>
<name>A0A1G2CMM7_9BACT</name>
<protein>
    <recommendedName>
        <fullName evidence="5">DUF4012 domain-containing protein</fullName>
    </recommendedName>
</protein>
<sequence length="711" mass="79380">MRVSKKNISQKMHDIRHPDREAERKKIKLVKAEKVFYTLKTAASGFEKKAVLTPEPLPVVFRNDNNDILKVASELYFFPQKEADLRRKKLKSVFAAVLLFGVGLYVLSVFNLKNKALLGADTILNRFKDSAVALMAFQPAEAKKSLLAADKEVKEINKQARSLGLASAFEIFGNFLPRFQAAADSLSGLGKMTESAVNLAGLLEELKNKGIEYFFNGEGEKLLSLLKESEKEIKVINETSQIATEGVSSLRPDVSFGSFLSFKTDLLGFEDFLDSFISFLDTPEEKHWLVLFQNPSEMRPAGGFIGSYGDLAVKNGALSYLKVSDIYDPDGQLTLKVQPPLPLQAVTTNWGARDANWFFDFSSSAEKVAGFLEDSRIYSDKKVFFDGVAAVNTEVFKSILGITGPVSLPEYDLTVSQDNFLEAIQEEVEVKKTKDKGQPKSVLKDLTPVIIEKIKNLNSVEKDVLIDVLKNHLENKDMMFYAKDTAMESFFNKYDVGGKPFQIPAGFSGGYLAVVNANIAGGKTDAFMKQEIYLKSEIGLDGKVSNFLTVEREHYGNKEKYSWYTDKNQDYMRVLTNLGTKLSKITGDTKKTIKPLANYDLEGYLRDEDLKNLESEGIENGKNVFSAWITTFAGQTKEIRFEYESGNAINLSAGQKFQFVFDKQSGVKGGLHYEVEAPPGFKWAENNGIVFSYDADDSPKRLILELTLKAV</sequence>
<feature type="compositionally biased region" description="Basic and acidic residues" evidence="1">
    <location>
        <begin position="11"/>
        <end position="20"/>
    </location>
</feature>
<feature type="transmembrane region" description="Helical" evidence="2">
    <location>
        <begin position="93"/>
        <end position="112"/>
    </location>
</feature>
<evidence type="ECO:0000256" key="2">
    <source>
        <dbReference type="SAM" id="Phobius"/>
    </source>
</evidence>
<accession>A0A1G2CMM7</accession>
<proteinExistence type="predicted"/>
<comment type="caution">
    <text evidence="3">The sequence shown here is derived from an EMBL/GenBank/DDBJ whole genome shotgun (WGS) entry which is preliminary data.</text>
</comment>
<keyword evidence="2" id="KW-0812">Transmembrane</keyword>
<reference evidence="3 4" key="1">
    <citation type="journal article" date="2016" name="Nat. Commun.">
        <title>Thousands of microbial genomes shed light on interconnected biogeochemical processes in an aquifer system.</title>
        <authorList>
            <person name="Anantharaman K."/>
            <person name="Brown C.T."/>
            <person name="Hug L.A."/>
            <person name="Sharon I."/>
            <person name="Castelle C.J."/>
            <person name="Probst A.J."/>
            <person name="Thomas B.C."/>
            <person name="Singh A."/>
            <person name="Wilkins M.J."/>
            <person name="Karaoz U."/>
            <person name="Brodie E.L."/>
            <person name="Williams K.H."/>
            <person name="Hubbard S.S."/>
            <person name="Banfield J.F."/>
        </authorList>
    </citation>
    <scope>NUCLEOTIDE SEQUENCE [LARGE SCALE GENOMIC DNA]</scope>
</reference>
<evidence type="ECO:0000256" key="1">
    <source>
        <dbReference type="SAM" id="MobiDB-lite"/>
    </source>
</evidence>
<evidence type="ECO:0000313" key="3">
    <source>
        <dbReference type="EMBL" id="OGZ02497.1"/>
    </source>
</evidence>
<dbReference type="Pfam" id="PF13196">
    <property type="entry name" value="DUF4012"/>
    <property type="match status" value="1"/>
</dbReference>
<organism evidence="3 4">
    <name type="scientific">Candidatus Liptonbacteria bacterium RIFOXYB1_FULL_36_10</name>
    <dbReference type="NCBI Taxonomy" id="1798654"/>
    <lineage>
        <taxon>Bacteria</taxon>
        <taxon>Candidatus Liptoniibacteriota</taxon>
    </lineage>
</organism>
<dbReference type="InterPro" id="IPR025101">
    <property type="entry name" value="DUF4012"/>
</dbReference>
<feature type="compositionally biased region" description="Polar residues" evidence="1">
    <location>
        <begin position="1"/>
        <end position="10"/>
    </location>
</feature>
<dbReference type="Proteomes" id="UP000178599">
    <property type="component" value="Unassembled WGS sequence"/>
</dbReference>
<dbReference type="EMBL" id="MHLE01000030">
    <property type="protein sequence ID" value="OGZ02497.1"/>
    <property type="molecule type" value="Genomic_DNA"/>
</dbReference>
<feature type="region of interest" description="Disordered" evidence="1">
    <location>
        <begin position="1"/>
        <end position="20"/>
    </location>
</feature>
<keyword evidence="2" id="KW-0472">Membrane</keyword>
<gene>
    <name evidence="3" type="ORF">A2390_02025</name>
</gene>
<dbReference type="AlphaFoldDB" id="A0A1G2CMM7"/>